<dbReference type="Proteomes" id="UP000639973">
    <property type="component" value="Unassembled WGS sequence"/>
</dbReference>
<keyword evidence="2" id="KW-1185">Reference proteome</keyword>
<organism evidence="1 2">
    <name type="scientific">Deinococcus aerolatus</name>
    <dbReference type="NCBI Taxonomy" id="522487"/>
    <lineage>
        <taxon>Bacteria</taxon>
        <taxon>Thermotogati</taxon>
        <taxon>Deinococcota</taxon>
        <taxon>Deinococci</taxon>
        <taxon>Deinococcales</taxon>
        <taxon>Deinococcaceae</taxon>
        <taxon>Deinococcus</taxon>
    </lineage>
</organism>
<dbReference type="InterPro" id="IPR034660">
    <property type="entry name" value="DinB/YfiT-like"/>
</dbReference>
<reference evidence="2" key="1">
    <citation type="journal article" date="2019" name="Int. J. Syst. Evol. Microbiol.">
        <title>The Global Catalogue of Microorganisms (GCM) 10K type strain sequencing project: providing services to taxonomists for standard genome sequencing and annotation.</title>
        <authorList>
            <consortium name="The Broad Institute Genomics Platform"/>
            <consortium name="The Broad Institute Genome Sequencing Center for Infectious Disease"/>
            <person name="Wu L."/>
            <person name="Ma J."/>
        </authorList>
    </citation>
    <scope>NUCLEOTIDE SEQUENCE [LARGE SCALE GENOMIC DNA]</scope>
    <source>
        <strain evidence="2">JCM 15442</strain>
    </source>
</reference>
<dbReference type="EMBL" id="BMOL01000004">
    <property type="protein sequence ID" value="GGL76723.1"/>
    <property type="molecule type" value="Genomic_DNA"/>
</dbReference>
<comment type="caution">
    <text evidence="1">The sequence shown here is derived from an EMBL/GenBank/DDBJ whole genome shotgun (WGS) entry which is preliminary data.</text>
</comment>
<dbReference type="SUPFAM" id="SSF109854">
    <property type="entry name" value="DinB/YfiT-like putative metalloenzymes"/>
    <property type="match status" value="1"/>
</dbReference>
<protein>
    <recommendedName>
        <fullName evidence="3">Transposase</fullName>
    </recommendedName>
</protein>
<evidence type="ECO:0000313" key="1">
    <source>
        <dbReference type="EMBL" id="GGL76723.1"/>
    </source>
</evidence>
<evidence type="ECO:0008006" key="3">
    <source>
        <dbReference type="Google" id="ProtNLM"/>
    </source>
</evidence>
<sequence length="82" mass="9481">MYKKGMSRAESLRSERAYRIEPEPRYTPQIGALAEMMNYVRLTTLQAVEGLKTQQLDTGRRASTTPLACCWRTSRRWTGPTR</sequence>
<name>A0ABQ2G672_9DEIO</name>
<proteinExistence type="predicted"/>
<gene>
    <name evidence="1" type="ORF">GCM10010840_13490</name>
</gene>
<evidence type="ECO:0000313" key="2">
    <source>
        <dbReference type="Proteomes" id="UP000639973"/>
    </source>
</evidence>
<dbReference type="Gene3D" id="1.20.120.450">
    <property type="entry name" value="dinb family like domain"/>
    <property type="match status" value="1"/>
</dbReference>
<accession>A0ABQ2G672</accession>